<evidence type="ECO:0000256" key="5">
    <source>
        <dbReference type="RuleBase" id="RU000383"/>
    </source>
</evidence>
<dbReference type="InterPro" id="IPR006671">
    <property type="entry name" value="Cyclin_N"/>
</dbReference>
<evidence type="ECO:0000256" key="4">
    <source>
        <dbReference type="ARBA" id="ARBA00023306"/>
    </source>
</evidence>
<feature type="domain" description="Cyclin-like" evidence="6">
    <location>
        <begin position="78"/>
        <end position="166"/>
    </location>
</feature>
<dbReference type="GO" id="GO:0051301">
    <property type="term" value="P:cell division"/>
    <property type="evidence" value="ECO:0007669"/>
    <property type="project" value="UniProtKB-KW"/>
</dbReference>
<evidence type="ECO:0000256" key="3">
    <source>
        <dbReference type="ARBA" id="ARBA00023127"/>
    </source>
</evidence>
<organism evidence="7 8">
    <name type="scientific">Gossypium australe</name>
    <dbReference type="NCBI Taxonomy" id="47621"/>
    <lineage>
        <taxon>Eukaryota</taxon>
        <taxon>Viridiplantae</taxon>
        <taxon>Streptophyta</taxon>
        <taxon>Embryophyta</taxon>
        <taxon>Tracheophyta</taxon>
        <taxon>Spermatophyta</taxon>
        <taxon>Magnoliopsida</taxon>
        <taxon>eudicotyledons</taxon>
        <taxon>Gunneridae</taxon>
        <taxon>Pentapetalae</taxon>
        <taxon>rosids</taxon>
        <taxon>malvids</taxon>
        <taxon>Malvales</taxon>
        <taxon>Malvaceae</taxon>
        <taxon>Malvoideae</taxon>
        <taxon>Gossypium</taxon>
    </lineage>
</organism>
<sequence length="393" mass="44796">MAVSLNLYCNEAPNEIVVTCEAYDDDDDDNESDHCPVDYDDDLLINLFETEVDQMLESKVVSSRFHHSIVTARKVAIQWMLKVHCFYRFRPETAYLSINYMDRFLSARPLPQGKGWPMQLLSVSCLSLAAKMEETIVPFLLDLQIMKPRFLFKPKTVQRMEVLVMQTLNWRLRIITPFDFVHCFIARISSCFNHSHQPNRLCHLFSFASDLIINTCIAIDSLDYPPSAIAAAVALWITNHSVDEQNLGHFHNGVNQVINTVRPNSNICMYVLRETISRENFKILSVRRSASPPIIEGVVLNEGFVSHTLLRASVPQEAARWGWFTLPGTIQLVVDLQDFVNQDHWAVTHGTLALNRVWETKPIYAARNASIGGSTRFCEPNLSDSRSQHVGSR</sequence>
<dbReference type="SMART" id="SM00385">
    <property type="entry name" value="CYCLIN"/>
    <property type="match status" value="1"/>
</dbReference>
<dbReference type="AlphaFoldDB" id="A0A5B6UVG2"/>
<evidence type="ECO:0000313" key="8">
    <source>
        <dbReference type="Proteomes" id="UP000325315"/>
    </source>
</evidence>
<proteinExistence type="inferred from homology"/>
<dbReference type="InterPro" id="IPR013763">
    <property type="entry name" value="Cyclin-like_dom"/>
</dbReference>
<keyword evidence="3 5" id="KW-0195">Cyclin</keyword>
<evidence type="ECO:0000259" key="6">
    <source>
        <dbReference type="SMART" id="SM00385"/>
    </source>
</evidence>
<dbReference type="PANTHER" id="PTHR10177">
    <property type="entry name" value="CYCLINS"/>
    <property type="match status" value="1"/>
</dbReference>
<gene>
    <name evidence="7" type="ORF">EPI10_004331</name>
</gene>
<dbReference type="InterPro" id="IPR048258">
    <property type="entry name" value="Cyclins_cyclin-box"/>
</dbReference>
<dbReference type="FunFam" id="1.10.472.10:FF:000060">
    <property type="entry name" value="D6-type cyclin"/>
    <property type="match status" value="1"/>
</dbReference>
<dbReference type="EMBL" id="SMMG02000011">
    <property type="protein sequence ID" value="KAA3457685.1"/>
    <property type="molecule type" value="Genomic_DNA"/>
</dbReference>
<dbReference type="OrthoDB" id="5590282at2759"/>
<keyword evidence="2" id="KW-0132">Cell division</keyword>
<dbReference type="Proteomes" id="UP000325315">
    <property type="component" value="Unassembled WGS sequence"/>
</dbReference>
<dbReference type="Gene3D" id="1.10.472.10">
    <property type="entry name" value="Cyclin-like"/>
    <property type="match status" value="2"/>
</dbReference>
<evidence type="ECO:0000256" key="1">
    <source>
        <dbReference type="ARBA" id="ARBA00009065"/>
    </source>
</evidence>
<dbReference type="CDD" id="cd20544">
    <property type="entry name" value="CYCLIN_AtCycD-like_rpt2"/>
    <property type="match status" value="1"/>
</dbReference>
<dbReference type="SUPFAM" id="SSF47954">
    <property type="entry name" value="Cyclin-like"/>
    <property type="match status" value="1"/>
</dbReference>
<evidence type="ECO:0000256" key="2">
    <source>
        <dbReference type="ARBA" id="ARBA00022618"/>
    </source>
</evidence>
<name>A0A5B6UVG2_9ROSI</name>
<reference evidence="8" key="1">
    <citation type="journal article" date="2019" name="Plant Biotechnol. J.">
        <title>Genome sequencing of the Australian wild diploid species Gossypium australe highlights disease resistance and delayed gland morphogenesis.</title>
        <authorList>
            <person name="Cai Y."/>
            <person name="Cai X."/>
            <person name="Wang Q."/>
            <person name="Wang P."/>
            <person name="Zhang Y."/>
            <person name="Cai C."/>
            <person name="Xu Y."/>
            <person name="Wang K."/>
            <person name="Zhou Z."/>
            <person name="Wang C."/>
            <person name="Geng S."/>
            <person name="Li B."/>
            <person name="Dong Q."/>
            <person name="Hou Y."/>
            <person name="Wang H."/>
            <person name="Ai P."/>
            <person name="Liu Z."/>
            <person name="Yi F."/>
            <person name="Sun M."/>
            <person name="An G."/>
            <person name="Cheng J."/>
            <person name="Zhang Y."/>
            <person name="Shi Q."/>
            <person name="Xie Y."/>
            <person name="Shi X."/>
            <person name="Chang Y."/>
            <person name="Huang F."/>
            <person name="Chen Y."/>
            <person name="Hong S."/>
            <person name="Mi L."/>
            <person name="Sun Q."/>
            <person name="Zhang L."/>
            <person name="Zhou B."/>
            <person name="Peng R."/>
            <person name="Zhang X."/>
            <person name="Liu F."/>
        </authorList>
    </citation>
    <scope>NUCLEOTIDE SEQUENCE [LARGE SCALE GENOMIC DNA]</scope>
    <source>
        <strain evidence="8">cv. PA1801</strain>
    </source>
</reference>
<keyword evidence="4" id="KW-0131">Cell cycle</keyword>
<comment type="similarity">
    <text evidence="1">Belongs to the cyclin family. Cyclin D subfamily.</text>
</comment>
<dbReference type="InterPro" id="IPR039361">
    <property type="entry name" value="Cyclin"/>
</dbReference>
<dbReference type="InterPro" id="IPR036915">
    <property type="entry name" value="Cyclin-like_sf"/>
</dbReference>
<protein>
    <submittedName>
        <fullName evidence="7">Cyclin-D1-1-like isoform X2</fullName>
    </submittedName>
</protein>
<dbReference type="PROSITE" id="PS00292">
    <property type="entry name" value="CYCLINS"/>
    <property type="match status" value="1"/>
</dbReference>
<dbReference type="Pfam" id="PF00134">
    <property type="entry name" value="Cyclin_N"/>
    <property type="match status" value="1"/>
</dbReference>
<comment type="caution">
    <text evidence="7">The sequence shown here is derived from an EMBL/GenBank/DDBJ whole genome shotgun (WGS) entry which is preliminary data.</text>
</comment>
<accession>A0A5B6UVG2</accession>
<evidence type="ECO:0000313" key="7">
    <source>
        <dbReference type="EMBL" id="KAA3457685.1"/>
    </source>
</evidence>
<dbReference type="CDD" id="cd20543">
    <property type="entry name" value="CYCLIN_AtCycD-like_rpt1"/>
    <property type="match status" value="1"/>
</dbReference>
<keyword evidence="8" id="KW-1185">Reference proteome</keyword>